<dbReference type="AlphaFoldDB" id="A0A1L6MWS2"/>
<protein>
    <submittedName>
        <fullName evidence="1">Uncharacterized protein</fullName>
    </submittedName>
</protein>
<reference evidence="1 2" key="1">
    <citation type="submission" date="2016-08" db="EMBL/GenBank/DDBJ databases">
        <title>Identification and validation of antigenic proteins from Pajaroellobacter abortibovis using de-novo genome sequence assembly and reverse vaccinology.</title>
        <authorList>
            <person name="Welly B.T."/>
            <person name="Miller M.R."/>
            <person name="Stott J.L."/>
            <person name="Blanchard M.T."/>
            <person name="Islas-Trejo A.D."/>
            <person name="O'Rourke S.M."/>
            <person name="Young A.E."/>
            <person name="Medrano J.F."/>
            <person name="Van Eenennaam A.L."/>
        </authorList>
    </citation>
    <scope>NUCLEOTIDE SEQUENCE [LARGE SCALE GENOMIC DNA]</scope>
    <source>
        <strain evidence="1 2">BTF92-0548A/99-0131</strain>
    </source>
</reference>
<dbReference type="Proteomes" id="UP000185544">
    <property type="component" value="Chromosome"/>
</dbReference>
<name>A0A1L6MWS2_9BACT</name>
<organism evidence="1 2">
    <name type="scientific">Pajaroellobacter abortibovis</name>
    <dbReference type="NCBI Taxonomy" id="1882918"/>
    <lineage>
        <taxon>Bacteria</taxon>
        <taxon>Pseudomonadati</taxon>
        <taxon>Myxococcota</taxon>
        <taxon>Polyangia</taxon>
        <taxon>Polyangiales</taxon>
        <taxon>Polyangiaceae</taxon>
    </lineage>
</organism>
<sequence>MHVVMQPYFLFTKKYSTEEHTHEIQSLWIAVAGLTDGLDVQIAVQGSAVYKGRQSSTQLGDSSIRLAFQLLEAENTNWHPDIQFFVRETFPMGNYDSLDPVLKGIDARGGGVYATTVGFNVQKIILMPNQHPLRLRFNIGLQASTRAKVRRASIYGTEEERATGYAYPGENLLSLFAAEYHLDKRWVAAVDLFHIYQAPDRFRGSLGMTESVGLITNQLVNPTIHTFAIAPAIEYNFTEDVGIIGGCGISGFGENSTFSLIPTVALNIYQ</sequence>
<dbReference type="EMBL" id="CP016908">
    <property type="protein sequence ID" value="APR99983.1"/>
    <property type="molecule type" value="Genomic_DNA"/>
</dbReference>
<gene>
    <name evidence="1" type="ORF">BCY86_04265</name>
</gene>
<accession>A0A1L6MWS2</accession>
<keyword evidence="2" id="KW-1185">Reference proteome</keyword>
<evidence type="ECO:0000313" key="2">
    <source>
        <dbReference type="Proteomes" id="UP000185544"/>
    </source>
</evidence>
<dbReference type="KEGG" id="pabo:BCY86_04265"/>
<proteinExistence type="predicted"/>
<dbReference type="STRING" id="1882918.BCY86_04265"/>
<evidence type="ECO:0000313" key="1">
    <source>
        <dbReference type="EMBL" id="APR99983.1"/>
    </source>
</evidence>